<dbReference type="EMBL" id="CAEZTT010000001">
    <property type="protein sequence ID" value="CAB4566399.1"/>
    <property type="molecule type" value="Genomic_DNA"/>
</dbReference>
<dbReference type="GO" id="GO:0004252">
    <property type="term" value="F:serine-type endopeptidase activity"/>
    <property type="evidence" value="ECO:0007669"/>
    <property type="project" value="InterPro"/>
</dbReference>
<evidence type="ECO:0000256" key="1">
    <source>
        <dbReference type="ARBA" id="ARBA00004141"/>
    </source>
</evidence>
<evidence type="ECO:0000256" key="7">
    <source>
        <dbReference type="SAM" id="Phobius"/>
    </source>
</evidence>
<evidence type="ECO:0000259" key="8">
    <source>
        <dbReference type="Pfam" id="PF01694"/>
    </source>
</evidence>
<dbReference type="AlphaFoldDB" id="A0A6J6DTR6"/>
<feature type="transmembrane region" description="Helical" evidence="7">
    <location>
        <begin position="94"/>
        <end position="112"/>
    </location>
</feature>
<feature type="transmembrane region" description="Helical" evidence="7">
    <location>
        <begin position="191"/>
        <end position="210"/>
    </location>
</feature>
<keyword evidence="6 7" id="KW-0472">Membrane</keyword>
<feature type="transmembrane region" description="Helical" evidence="7">
    <location>
        <begin position="144"/>
        <end position="161"/>
    </location>
</feature>
<organism evidence="9">
    <name type="scientific">freshwater metagenome</name>
    <dbReference type="NCBI Taxonomy" id="449393"/>
    <lineage>
        <taxon>unclassified sequences</taxon>
        <taxon>metagenomes</taxon>
        <taxon>ecological metagenomes</taxon>
    </lineage>
</organism>
<comment type="subcellular location">
    <subcellularLocation>
        <location evidence="1">Membrane</location>
        <topology evidence="1">Multi-pass membrane protein</topology>
    </subcellularLocation>
</comment>
<feature type="domain" description="Peptidase S54 rhomboid" evidence="8">
    <location>
        <begin position="53"/>
        <end position="185"/>
    </location>
</feature>
<keyword evidence="3 7" id="KW-0812">Transmembrane</keyword>
<proteinExistence type="inferred from homology"/>
<evidence type="ECO:0000313" key="9">
    <source>
        <dbReference type="EMBL" id="CAB4566399.1"/>
    </source>
</evidence>
<dbReference type="InterPro" id="IPR022764">
    <property type="entry name" value="Peptidase_S54_rhomboid_dom"/>
</dbReference>
<comment type="similarity">
    <text evidence="2">Belongs to the peptidase S54 family.</text>
</comment>
<feature type="transmembrane region" description="Helical" evidence="7">
    <location>
        <begin position="12"/>
        <end position="35"/>
    </location>
</feature>
<dbReference type="InterPro" id="IPR050925">
    <property type="entry name" value="Rhomboid_protease_S54"/>
</dbReference>
<dbReference type="InterPro" id="IPR035952">
    <property type="entry name" value="Rhomboid-like_sf"/>
</dbReference>
<dbReference type="Pfam" id="PF01694">
    <property type="entry name" value="Rhomboid"/>
    <property type="match status" value="1"/>
</dbReference>
<evidence type="ECO:0000256" key="2">
    <source>
        <dbReference type="ARBA" id="ARBA00009045"/>
    </source>
</evidence>
<name>A0A6J6DTR6_9ZZZZ</name>
<evidence type="ECO:0000256" key="6">
    <source>
        <dbReference type="ARBA" id="ARBA00023136"/>
    </source>
</evidence>
<dbReference type="PANTHER" id="PTHR43731">
    <property type="entry name" value="RHOMBOID PROTEASE"/>
    <property type="match status" value="1"/>
</dbReference>
<keyword evidence="4" id="KW-0378">Hydrolase</keyword>
<accession>A0A6J6DTR6</accession>
<dbReference type="GO" id="GO:0016020">
    <property type="term" value="C:membrane"/>
    <property type="evidence" value="ECO:0007669"/>
    <property type="project" value="UniProtKB-SubCell"/>
</dbReference>
<evidence type="ECO:0000256" key="3">
    <source>
        <dbReference type="ARBA" id="ARBA00022692"/>
    </source>
</evidence>
<sequence>MVRFVRRRPQSAAIVQLIVLLNTSIFLYAWLTGAVNEFAFNFGLHPPAVALSGEVWRLITAGFLHASFLHLLFNMYVLWLLGNQLEEILGHAKFISLYLIALLGGSTASYWFSDPASFSVGASGAVFGLMGAFLIVGSRLRQDVSQILVLIGINVGIGFIVPGIDWRAHLGGLLAGAAVAWFLARKPDLIGRLLAVTGVLGIFTILQQAVATRTQELLLLFGF</sequence>
<reference evidence="9" key="1">
    <citation type="submission" date="2020-05" db="EMBL/GenBank/DDBJ databases">
        <authorList>
            <person name="Chiriac C."/>
            <person name="Salcher M."/>
            <person name="Ghai R."/>
            <person name="Kavagutti S V."/>
        </authorList>
    </citation>
    <scope>NUCLEOTIDE SEQUENCE</scope>
</reference>
<dbReference type="PANTHER" id="PTHR43731:SF14">
    <property type="entry name" value="PRESENILIN-ASSOCIATED RHOMBOID-LIKE PROTEIN, MITOCHONDRIAL"/>
    <property type="match status" value="1"/>
</dbReference>
<evidence type="ECO:0000256" key="5">
    <source>
        <dbReference type="ARBA" id="ARBA00022989"/>
    </source>
</evidence>
<dbReference type="SUPFAM" id="SSF144091">
    <property type="entry name" value="Rhomboid-like"/>
    <property type="match status" value="1"/>
</dbReference>
<feature type="transmembrane region" description="Helical" evidence="7">
    <location>
        <begin position="118"/>
        <end position="137"/>
    </location>
</feature>
<protein>
    <submittedName>
        <fullName evidence="9">Unannotated protein</fullName>
    </submittedName>
</protein>
<dbReference type="Gene3D" id="1.20.1540.10">
    <property type="entry name" value="Rhomboid-like"/>
    <property type="match status" value="1"/>
</dbReference>
<evidence type="ECO:0000256" key="4">
    <source>
        <dbReference type="ARBA" id="ARBA00022801"/>
    </source>
</evidence>
<gene>
    <name evidence="9" type="ORF">UFOPK1726_00012</name>
</gene>
<keyword evidence="5 7" id="KW-1133">Transmembrane helix</keyword>
<feature type="transmembrane region" description="Helical" evidence="7">
    <location>
        <begin position="55"/>
        <end position="82"/>
    </location>
</feature>
<feature type="transmembrane region" description="Helical" evidence="7">
    <location>
        <begin position="167"/>
        <end position="184"/>
    </location>
</feature>